<evidence type="ECO:0000256" key="4">
    <source>
        <dbReference type="ARBA" id="ARBA00012783"/>
    </source>
</evidence>
<protein>
    <recommendedName>
        <fullName evidence="5 15">Cytidine deaminase</fullName>
        <ecNumber evidence="4 15">3.5.4.5</ecNumber>
    </recommendedName>
    <alternativeName>
        <fullName evidence="9 15">Cytidine aminohydrolase</fullName>
    </alternativeName>
</protein>
<dbReference type="InterPro" id="IPR050202">
    <property type="entry name" value="Cyt/Deoxycyt_deaminase"/>
</dbReference>
<dbReference type="AlphaFoldDB" id="A0A9D9EL29"/>
<proteinExistence type="inferred from homology"/>
<evidence type="ECO:0000256" key="1">
    <source>
        <dbReference type="ARBA" id="ARBA00001947"/>
    </source>
</evidence>
<comment type="caution">
    <text evidence="17">The sequence shown here is derived from an EMBL/GenBank/DDBJ whole genome shotgun (WGS) entry which is preliminary data.</text>
</comment>
<evidence type="ECO:0000256" key="2">
    <source>
        <dbReference type="ARBA" id="ARBA00003949"/>
    </source>
</evidence>
<dbReference type="PROSITE" id="PS00903">
    <property type="entry name" value="CYT_DCMP_DEAMINASES_1"/>
    <property type="match status" value="1"/>
</dbReference>
<feature type="binding site" evidence="14">
    <location>
        <position position="73"/>
    </location>
    <ligand>
        <name>Zn(2+)</name>
        <dbReference type="ChEBI" id="CHEBI:29105"/>
        <note>catalytic</note>
    </ligand>
</feature>
<dbReference type="GO" id="GO:0004126">
    <property type="term" value="F:cytidine deaminase activity"/>
    <property type="evidence" value="ECO:0007669"/>
    <property type="project" value="UniProtKB-UniRule"/>
</dbReference>
<organism evidence="17 18">
    <name type="scientific">Candidatus Cryptobacteroides merdigallinarum</name>
    <dbReference type="NCBI Taxonomy" id="2840770"/>
    <lineage>
        <taxon>Bacteria</taxon>
        <taxon>Pseudomonadati</taxon>
        <taxon>Bacteroidota</taxon>
        <taxon>Bacteroidia</taxon>
        <taxon>Bacteroidales</taxon>
        <taxon>Candidatus Cryptobacteroides</taxon>
    </lineage>
</organism>
<dbReference type="InterPro" id="IPR016193">
    <property type="entry name" value="Cytidine_deaminase-like"/>
</dbReference>
<keyword evidence="8 14" id="KW-0862">Zinc</keyword>
<dbReference type="PANTHER" id="PTHR11644">
    <property type="entry name" value="CYTIDINE DEAMINASE"/>
    <property type="match status" value="1"/>
</dbReference>
<keyword evidence="7 15" id="KW-0378">Hydrolase</keyword>
<feature type="binding site" evidence="13">
    <location>
        <begin position="62"/>
        <end position="68"/>
    </location>
    <ligand>
        <name>substrate</name>
    </ligand>
</feature>
<dbReference type="GO" id="GO:0055086">
    <property type="term" value="P:nucleobase-containing small molecule metabolic process"/>
    <property type="evidence" value="ECO:0007669"/>
    <property type="project" value="UniProtKB-ARBA"/>
</dbReference>
<dbReference type="InterPro" id="IPR006262">
    <property type="entry name" value="Cyt_deam_tetra"/>
</dbReference>
<dbReference type="EC" id="3.5.4.5" evidence="4 15"/>
<comment type="cofactor">
    <cofactor evidence="1 14 15">
        <name>Zn(2+)</name>
        <dbReference type="ChEBI" id="CHEBI:29105"/>
    </cofactor>
</comment>
<dbReference type="NCBIfam" id="NF004064">
    <property type="entry name" value="PRK05578.1"/>
    <property type="match status" value="1"/>
</dbReference>
<name>A0A9D9EL29_9BACT</name>
<keyword evidence="6 14" id="KW-0479">Metal-binding</keyword>
<evidence type="ECO:0000256" key="10">
    <source>
        <dbReference type="ARBA" id="ARBA00049252"/>
    </source>
</evidence>
<evidence type="ECO:0000256" key="8">
    <source>
        <dbReference type="ARBA" id="ARBA00022833"/>
    </source>
</evidence>
<evidence type="ECO:0000256" key="9">
    <source>
        <dbReference type="ARBA" id="ARBA00032005"/>
    </source>
</evidence>
<comment type="similarity">
    <text evidence="3 15">Belongs to the cytidine and deoxycytidylate deaminase family.</text>
</comment>
<evidence type="ECO:0000256" key="15">
    <source>
        <dbReference type="RuleBase" id="RU364006"/>
    </source>
</evidence>
<feature type="binding site" evidence="14">
    <location>
        <position position="115"/>
    </location>
    <ligand>
        <name>Zn(2+)</name>
        <dbReference type="ChEBI" id="CHEBI:29105"/>
        <note>catalytic</note>
    </ligand>
</feature>
<dbReference type="Gene3D" id="3.40.140.10">
    <property type="entry name" value="Cytidine Deaminase, domain 2"/>
    <property type="match status" value="1"/>
</dbReference>
<dbReference type="InterPro" id="IPR002125">
    <property type="entry name" value="CMP_dCMP_dom"/>
</dbReference>
<dbReference type="PROSITE" id="PS51747">
    <property type="entry name" value="CYT_DCMP_DEAMINASES_2"/>
    <property type="match status" value="1"/>
</dbReference>
<evidence type="ECO:0000256" key="3">
    <source>
        <dbReference type="ARBA" id="ARBA00006576"/>
    </source>
</evidence>
<evidence type="ECO:0000313" key="17">
    <source>
        <dbReference type="EMBL" id="MBO8449473.1"/>
    </source>
</evidence>
<evidence type="ECO:0000256" key="5">
    <source>
        <dbReference type="ARBA" id="ARBA00018266"/>
    </source>
</evidence>
<gene>
    <name evidence="17" type="primary">cdd</name>
    <name evidence="17" type="ORF">IAC29_09455</name>
</gene>
<evidence type="ECO:0000256" key="6">
    <source>
        <dbReference type="ARBA" id="ARBA00022723"/>
    </source>
</evidence>
<dbReference type="PANTHER" id="PTHR11644:SF2">
    <property type="entry name" value="CYTIDINE DEAMINASE"/>
    <property type="match status" value="1"/>
</dbReference>
<sequence length="158" mass="17112">MTQKEIRILYKEYGSTGELPDMDRQLVEAAVKATANSYSPYSRFQVGAAVRLSGGEVICGSNQENIAYPSGLCAERTAMFYASSTHPGAEMEAIAIAAVKDGKLCSLPASPCGACRQVMAEYQTRAGKEMRIILAGAEKTLVFDRVDDLLPFIFDSLK</sequence>
<dbReference type="GO" id="GO:0042802">
    <property type="term" value="F:identical protein binding"/>
    <property type="evidence" value="ECO:0007669"/>
    <property type="project" value="UniProtKB-ARBA"/>
</dbReference>
<evidence type="ECO:0000256" key="11">
    <source>
        <dbReference type="ARBA" id="ARBA00049558"/>
    </source>
</evidence>
<dbReference type="InterPro" id="IPR016192">
    <property type="entry name" value="APOBEC/CMP_deaminase_Zn-bd"/>
</dbReference>
<evidence type="ECO:0000256" key="7">
    <source>
        <dbReference type="ARBA" id="ARBA00022801"/>
    </source>
</evidence>
<evidence type="ECO:0000256" key="12">
    <source>
        <dbReference type="PIRSR" id="PIRSR606262-1"/>
    </source>
</evidence>
<accession>A0A9D9EL29</accession>
<dbReference type="GO" id="GO:0005829">
    <property type="term" value="C:cytosol"/>
    <property type="evidence" value="ECO:0007669"/>
    <property type="project" value="TreeGrafter"/>
</dbReference>
<feature type="domain" description="CMP/dCMP-type deaminase" evidence="16">
    <location>
        <begin position="21"/>
        <end position="157"/>
    </location>
</feature>
<dbReference type="NCBIfam" id="TIGR01354">
    <property type="entry name" value="cyt_deam_tetra"/>
    <property type="match status" value="1"/>
</dbReference>
<feature type="binding site" evidence="14">
    <location>
        <position position="112"/>
    </location>
    <ligand>
        <name>Zn(2+)</name>
        <dbReference type="ChEBI" id="CHEBI:29105"/>
        <note>catalytic</note>
    </ligand>
</feature>
<reference evidence="17" key="1">
    <citation type="submission" date="2020-10" db="EMBL/GenBank/DDBJ databases">
        <authorList>
            <person name="Gilroy R."/>
        </authorList>
    </citation>
    <scope>NUCLEOTIDE SEQUENCE</scope>
    <source>
        <strain evidence="17">20514</strain>
    </source>
</reference>
<dbReference type="SUPFAM" id="SSF53927">
    <property type="entry name" value="Cytidine deaminase-like"/>
    <property type="match status" value="1"/>
</dbReference>
<dbReference type="CDD" id="cd01283">
    <property type="entry name" value="cytidine_deaminase"/>
    <property type="match status" value="1"/>
</dbReference>
<comment type="catalytic activity">
    <reaction evidence="11 15">
        <text>cytidine + H2O + H(+) = uridine + NH4(+)</text>
        <dbReference type="Rhea" id="RHEA:16069"/>
        <dbReference type="ChEBI" id="CHEBI:15377"/>
        <dbReference type="ChEBI" id="CHEBI:15378"/>
        <dbReference type="ChEBI" id="CHEBI:16704"/>
        <dbReference type="ChEBI" id="CHEBI:17562"/>
        <dbReference type="ChEBI" id="CHEBI:28938"/>
        <dbReference type="EC" id="3.5.4.5"/>
    </reaction>
</comment>
<feature type="active site" description="Proton donor" evidence="12">
    <location>
        <position position="75"/>
    </location>
</feature>
<evidence type="ECO:0000313" key="18">
    <source>
        <dbReference type="Proteomes" id="UP000810252"/>
    </source>
</evidence>
<dbReference type="EMBL" id="JADIMQ010000134">
    <property type="protein sequence ID" value="MBO8449473.1"/>
    <property type="molecule type" value="Genomic_DNA"/>
</dbReference>
<dbReference type="Proteomes" id="UP000810252">
    <property type="component" value="Unassembled WGS sequence"/>
</dbReference>
<evidence type="ECO:0000259" key="16">
    <source>
        <dbReference type="PROSITE" id="PS51747"/>
    </source>
</evidence>
<dbReference type="GO" id="GO:0072527">
    <property type="term" value="P:pyrimidine-containing compound metabolic process"/>
    <property type="evidence" value="ECO:0007669"/>
    <property type="project" value="UniProtKB-ARBA"/>
</dbReference>
<reference evidence="17" key="2">
    <citation type="journal article" date="2021" name="PeerJ">
        <title>Extensive microbial diversity within the chicken gut microbiome revealed by metagenomics and culture.</title>
        <authorList>
            <person name="Gilroy R."/>
            <person name="Ravi A."/>
            <person name="Getino M."/>
            <person name="Pursley I."/>
            <person name="Horton D.L."/>
            <person name="Alikhan N.F."/>
            <person name="Baker D."/>
            <person name="Gharbi K."/>
            <person name="Hall N."/>
            <person name="Watson M."/>
            <person name="Adriaenssens E.M."/>
            <person name="Foster-Nyarko E."/>
            <person name="Jarju S."/>
            <person name="Secka A."/>
            <person name="Antonio M."/>
            <person name="Oren A."/>
            <person name="Chaudhuri R.R."/>
            <person name="La Ragione R."/>
            <person name="Hildebrand F."/>
            <person name="Pallen M.J."/>
        </authorList>
    </citation>
    <scope>NUCLEOTIDE SEQUENCE</scope>
    <source>
        <strain evidence="17">20514</strain>
    </source>
</reference>
<evidence type="ECO:0000256" key="14">
    <source>
        <dbReference type="PIRSR" id="PIRSR606262-3"/>
    </source>
</evidence>
<evidence type="ECO:0000256" key="13">
    <source>
        <dbReference type="PIRSR" id="PIRSR606262-2"/>
    </source>
</evidence>
<dbReference type="GO" id="GO:0008270">
    <property type="term" value="F:zinc ion binding"/>
    <property type="evidence" value="ECO:0007669"/>
    <property type="project" value="UniProtKB-UniRule"/>
</dbReference>
<dbReference type="Pfam" id="PF00383">
    <property type="entry name" value="dCMP_cyt_deam_1"/>
    <property type="match status" value="1"/>
</dbReference>
<comment type="catalytic activity">
    <reaction evidence="10 15">
        <text>2'-deoxycytidine + H2O + H(+) = 2'-deoxyuridine + NH4(+)</text>
        <dbReference type="Rhea" id="RHEA:13433"/>
        <dbReference type="ChEBI" id="CHEBI:15377"/>
        <dbReference type="ChEBI" id="CHEBI:15378"/>
        <dbReference type="ChEBI" id="CHEBI:15698"/>
        <dbReference type="ChEBI" id="CHEBI:16450"/>
        <dbReference type="ChEBI" id="CHEBI:28938"/>
        <dbReference type="EC" id="3.5.4.5"/>
    </reaction>
</comment>
<comment type="function">
    <text evidence="2 15">This enzyme scavenges exogenous and endogenous cytidine and 2'-deoxycytidine for UMP synthesis.</text>
</comment>